<reference evidence="2" key="1">
    <citation type="journal article" date="2020" name="mSystems">
        <title>Genome- and Community-Level Interaction Insights into Carbon Utilization and Element Cycling Functions of Hydrothermarchaeota in Hydrothermal Sediment.</title>
        <authorList>
            <person name="Zhou Z."/>
            <person name="Liu Y."/>
            <person name="Xu W."/>
            <person name="Pan J."/>
            <person name="Luo Z.H."/>
            <person name="Li M."/>
        </authorList>
    </citation>
    <scope>NUCLEOTIDE SEQUENCE [LARGE SCALE GENOMIC DNA]</scope>
    <source>
        <strain evidence="2">SpSt-102</strain>
    </source>
</reference>
<protein>
    <submittedName>
        <fullName evidence="2">Ribbon-helix-helix protein, CopG family</fullName>
    </submittedName>
</protein>
<sequence length="83" mass="9764">MINKTTTVRVDIETYEGLKKLSEQLNQPMQKIIQEAIAEYKRKIILSATVEAFAALKENNKLWKEEIEERQIWENTLQDGIEQ</sequence>
<dbReference type="InterPro" id="IPR002145">
    <property type="entry name" value="CopG"/>
</dbReference>
<dbReference type="AlphaFoldDB" id="A0A7C5V6V6"/>
<feature type="domain" description="Ribbon-helix-helix protein CopG" evidence="1">
    <location>
        <begin position="4"/>
        <end position="42"/>
    </location>
</feature>
<evidence type="ECO:0000259" key="1">
    <source>
        <dbReference type="Pfam" id="PF01402"/>
    </source>
</evidence>
<comment type="caution">
    <text evidence="2">The sequence shown here is derived from an EMBL/GenBank/DDBJ whole genome shotgun (WGS) entry which is preliminary data.</text>
</comment>
<evidence type="ECO:0000313" key="2">
    <source>
        <dbReference type="EMBL" id="HHS02805.1"/>
    </source>
</evidence>
<dbReference type="GO" id="GO:0006355">
    <property type="term" value="P:regulation of DNA-templated transcription"/>
    <property type="evidence" value="ECO:0007669"/>
    <property type="project" value="InterPro"/>
</dbReference>
<dbReference type="EMBL" id="DRUZ01000115">
    <property type="protein sequence ID" value="HHS02805.1"/>
    <property type="molecule type" value="Genomic_DNA"/>
</dbReference>
<accession>A0A7C5V6V6</accession>
<organism evidence="2">
    <name type="scientific">Caldicellulosiruptor owensensis</name>
    <dbReference type="NCBI Taxonomy" id="55205"/>
    <lineage>
        <taxon>Bacteria</taxon>
        <taxon>Bacillati</taxon>
        <taxon>Bacillota</taxon>
        <taxon>Bacillota incertae sedis</taxon>
        <taxon>Caldicellulosiruptorales</taxon>
        <taxon>Caldicellulosiruptoraceae</taxon>
        <taxon>Caldicellulosiruptor</taxon>
    </lineage>
</organism>
<name>A0A7C5V6V6_9FIRM</name>
<dbReference type="Pfam" id="PF01402">
    <property type="entry name" value="RHH_1"/>
    <property type="match status" value="1"/>
</dbReference>
<proteinExistence type="predicted"/>
<gene>
    <name evidence="2" type="ORF">ENL71_10130</name>
</gene>